<proteinExistence type="predicted"/>
<reference evidence="1 2" key="2">
    <citation type="submission" date="2007-09" db="EMBL/GenBank/DDBJ databases">
        <authorList>
            <person name="Fulton L."/>
            <person name="Clifton S."/>
            <person name="Fulton B."/>
            <person name="Xu J."/>
            <person name="Minx P."/>
            <person name="Pepin K.H."/>
            <person name="Johnson M."/>
            <person name="Thiruvilangam P."/>
            <person name="Bhonagiri V."/>
            <person name="Nash W.E."/>
            <person name="Mardis E.R."/>
            <person name="Wilson R.K."/>
        </authorList>
    </citation>
    <scope>NUCLEOTIDE SEQUENCE [LARGE SCALE GENOMIC DNA]</scope>
    <source>
        <strain evidence="1 2">M21/2</strain>
    </source>
</reference>
<comment type="caution">
    <text evidence="1">The sequence shown here is derived from an EMBL/GenBank/DDBJ whole genome shotgun (WGS) entry which is preliminary data.</text>
</comment>
<dbReference type="AlphaFoldDB" id="A8SBL5"/>
<dbReference type="InterPro" id="IPR051162">
    <property type="entry name" value="T4SS_component"/>
</dbReference>
<dbReference type="PANTHER" id="PTHR30121:SF6">
    <property type="entry name" value="SLR6007 PROTEIN"/>
    <property type="match status" value="1"/>
</dbReference>
<dbReference type="Proteomes" id="UP000005945">
    <property type="component" value="Unassembled WGS sequence"/>
</dbReference>
<accession>A8SBL5</accession>
<evidence type="ECO:0000313" key="2">
    <source>
        <dbReference type="Proteomes" id="UP000005945"/>
    </source>
</evidence>
<protein>
    <submittedName>
        <fullName evidence="1">Uncharacterized protein</fullName>
    </submittedName>
</protein>
<name>A8SBL5_9FIRM</name>
<dbReference type="SUPFAM" id="SSF52540">
    <property type="entry name" value="P-loop containing nucleoside triphosphate hydrolases"/>
    <property type="match status" value="1"/>
</dbReference>
<reference evidence="1 2" key="1">
    <citation type="submission" date="2007-09" db="EMBL/GenBank/DDBJ databases">
        <title>Draft genome sequence of Faecalibacterium prausnitzii M21/2.</title>
        <authorList>
            <person name="Sudarsanam P."/>
            <person name="Ley R."/>
            <person name="Guruge J."/>
            <person name="Turnbaugh P.J."/>
            <person name="Mahowald M."/>
            <person name="Liep D."/>
            <person name="Gordon J."/>
        </authorList>
    </citation>
    <scope>NUCLEOTIDE SEQUENCE [LARGE SCALE GENOMIC DNA]</scope>
    <source>
        <strain evidence="1 2">M21/2</strain>
    </source>
</reference>
<organism evidence="1 2">
    <name type="scientific">Faecalibacterium prausnitzii M21/2</name>
    <dbReference type="NCBI Taxonomy" id="411485"/>
    <lineage>
        <taxon>Bacteria</taxon>
        <taxon>Bacillati</taxon>
        <taxon>Bacillota</taxon>
        <taxon>Clostridia</taxon>
        <taxon>Eubacteriales</taxon>
        <taxon>Oscillospiraceae</taxon>
        <taxon>Faecalibacterium</taxon>
    </lineage>
</organism>
<dbReference type="InterPro" id="IPR027417">
    <property type="entry name" value="P-loop_NTPase"/>
</dbReference>
<evidence type="ECO:0000313" key="1">
    <source>
        <dbReference type="EMBL" id="EDP21380.1"/>
    </source>
</evidence>
<dbReference type="GeneID" id="75068457"/>
<dbReference type="Gene3D" id="3.40.50.300">
    <property type="entry name" value="P-loop containing nucleotide triphosphate hydrolases"/>
    <property type="match status" value="1"/>
</dbReference>
<gene>
    <name evidence="1" type="ORF">FAEPRAM212_01703</name>
</gene>
<dbReference type="HOGENOM" id="CLU_753865_0_0_9"/>
<dbReference type="PANTHER" id="PTHR30121">
    <property type="entry name" value="UNCHARACTERIZED PROTEIN YJGR-RELATED"/>
    <property type="match status" value="1"/>
</dbReference>
<dbReference type="RefSeq" id="WP_005924080.1">
    <property type="nucleotide sequence ID" value="NZ_DS483501.1"/>
</dbReference>
<sequence>MIPDFEIKVTPGSYEEVSERFKTYLRFRFGIDPASVFITGATGSGKSTASISLAIQYVKQGIPALAIDINQTMSPEHICQALSPEFESLVIRHNLYRKAVASDLITPKIYDGCIEDSYDTAYGLSEIISKGYRLGPTQAAILTDAIKSRVDCRETSLRIFPSILEELENSGLASARTLANRLRPLLRNNVFEFQKTGSTSLPLSPNIHVFDLSGYPAGIRIILAELLLYDWFRSARALQTPIIIMVDEVQNLKLGRGTVLNQIITEGRRFSIGSILISQSLKAFSSDEQLALSQTGTKLFFKPPLTELRACSEMLAPPQHRAETAELLKTLKAGQCLLLSEYVYIGDETHPCTDCIQVNVDLPQSIK</sequence>
<dbReference type="EMBL" id="ABED02000026">
    <property type="protein sequence ID" value="EDP21380.1"/>
    <property type="molecule type" value="Genomic_DNA"/>
</dbReference>